<keyword evidence="2" id="KW-0238">DNA-binding</keyword>
<dbReference type="EMBL" id="FTNK01000005">
    <property type="protein sequence ID" value="SIQ92514.1"/>
    <property type="molecule type" value="Genomic_DNA"/>
</dbReference>
<dbReference type="RefSeq" id="WP_068586849.1">
    <property type="nucleotide sequence ID" value="NZ_FTNK01000005.1"/>
</dbReference>
<dbReference type="Pfam" id="PF01381">
    <property type="entry name" value="HTH_3"/>
    <property type="match status" value="1"/>
</dbReference>
<gene>
    <name evidence="2" type="ORF">SAMN05421578_10577</name>
</gene>
<proteinExistence type="predicted"/>
<dbReference type="CDD" id="cd00093">
    <property type="entry name" value="HTH_XRE"/>
    <property type="match status" value="1"/>
</dbReference>
<protein>
    <submittedName>
        <fullName evidence="2">DNA-binding transcriptional regulator, XRE-family HTH domain</fullName>
    </submittedName>
</protein>
<keyword evidence="3" id="KW-1185">Reference proteome</keyword>
<dbReference type="PROSITE" id="PS50943">
    <property type="entry name" value="HTH_CROC1"/>
    <property type="match status" value="1"/>
</dbReference>
<evidence type="ECO:0000259" key="1">
    <source>
        <dbReference type="PROSITE" id="PS50943"/>
    </source>
</evidence>
<comment type="caution">
    <text evidence="2">The sequence shown here is derived from an EMBL/GenBank/DDBJ whole genome shotgun (WGS) entry which is preliminary data.</text>
</comment>
<name>A0ABY1JX53_9BACL</name>
<dbReference type="SMART" id="SM00530">
    <property type="entry name" value="HTH_XRE"/>
    <property type="match status" value="1"/>
</dbReference>
<dbReference type="InterPro" id="IPR010982">
    <property type="entry name" value="Lambda_DNA-bd_dom_sf"/>
</dbReference>
<dbReference type="GO" id="GO:0003677">
    <property type="term" value="F:DNA binding"/>
    <property type="evidence" value="ECO:0007669"/>
    <property type="project" value="UniProtKB-KW"/>
</dbReference>
<dbReference type="SUPFAM" id="SSF47413">
    <property type="entry name" value="lambda repressor-like DNA-binding domains"/>
    <property type="match status" value="1"/>
</dbReference>
<dbReference type="Proteomes" id="UP000186666">
    <property type="component" value="Unassembled WGS sequence"/>
</dbReference>
<feature type="domain" description="HTH cro/C1-type" evidence="1">
    <location>
        <begin position="9"/>
        <end position="63"/>
    </location>
</feature>
<dbReference type="InterPro" id="IPR001387">
    <property type="entry name" value="Cro/C1-type_HTH"/>
</dbReference>
<evidence type="ECO:0000313" key="2">
    <source>
        <dbReference type="EMBL" id="SIQ92514.1"/>
    </source>
</evidence>
<evidence type="ECO:0000313" key="3">
    <source>
        <dbReference type="Proteomes" id="UP000186666"/>
    </source>
</evidence>
<accession>A0ABY1JX53</accession>
<dbReference type="Gene3D" id="1.10.260.40">
    <property type="entry name" value="lambda repressor-like DNA-binding domains"/>
    <property type="match status" value="1"/>
</dbReference>
<organism evidence="2 3">
    <name type="scientific">Paenibacillus macquariensis</name>
    <dbReference type="NCBI Taxonomy" id="948756"/>
    <lineage>
        <taxon>Bacteria</taxon>
        <taxon>Bacillati</taxon>
        <taxon>Bacillota</taxon>
        <taxon>Bacilli</taxon>
        <taxon>Bacillales</taxon>
        <taxon>Paenibacillaceae</taxon>
        <taxon>Paenibacillus</taxon>
    </lineage>
</organism>
<reference evidence="2 3" key="1">
    <citation type="submission" date="2017-01" db="EMBL/GenBank/DDBJ databases">
        <authorList>
            <person name="Varghese N."/>
            <person name="Submissions S."/>
        </authorList>
    </citation>
    <scope>NUCLEOTIDE SEQUENCE [LARGE SCALE GENOMIC DNA]</scope>
    <source>
        <strain evidence="2 3">ATCC 23464</strain>
    </source>
</reference>
<sequence>MKDVGKRTLREWRAKRNLSKQDVSIRLGINQVTYAKWENKPSVLRIIDLVRIAQILQCRVCDIILFEENPNFNLGLQEIM</sequence>